<comment type="similarity">
    <text evidence="3 10">Belongs to the class II aldolase/RraA-like family.</text>
</comment>
<keyword evidence="9" id="KW-0460">Magnesium</keyword>
<evidence type="ECO:0000256" key="2">
    <source>
        <dbReference type="ARBA" id="ARBA00001968"/>
    </source>
</evidence>
<evidence type="ECO:0000256" key="4">
    <source>
        <dbReference type="ARBA" id="ARBA00011233"/>
    </source>
</evidence>
<evidence type="ECO:0000256" key="8">
    <source>
        <dbReference type="ARBA" id="ARBA00047973"/>
    </source>
</evidence>
<reference evidence="11 12" key="1">
    <citation type="submission" date="2017-04" db="EMBL/GenBank/DDBJ databases">
        <title>Bacillus krulwichiae AM31D Genome sequencing and assembly.</title>
        <authorList>
            <person name="Krulwich T.A."/>
            <person name="Anastor L."/>
            <person name="Ehrlich R."/>
            <person name="Ehrlich G.D."/>
            <person name="Janto B."/>
        </authorList>
    </citation>
    <scope>NUCLEOTIDE SEQUENCE [LARGE SCALE GENOMIC DNA]</scope>
    <source>
        <strain evidence="11 12">AM31D</strain>
    </source>
</reference>
<evidence type="ECO:0000256" key="3">
    <source>
        <dbReference type="ARBA" id="ARBA00008621"/>
    </source>
</evidence>
<accession>A0A1X9MEB3</accession>
<sequence>MNIHTADICDDYREQVEVAESIFTKFGKKHSFSGVIHTVKVFEDNVLVKKALETIPKESVLVVDGGGSKKVALMGDNLAQIAVDRNLSGVIIYGSIRDSALINEMDVSIFALGTTPLKSFKQGKGQENIAVQFAGINFEPGSYIYADADGILVAKNKLI</sequence>
<dbReference type="GO" id="GO:0008948">
    <property type="term" value="F:oxaloacetate decarboxylase activity"/>
    <property type="evidence" value="ECO:0007669"/>
    <property type="project" value="UniProtKB-EC"/>
</dbReference>
<dbReference type="Pfam" id="PF03737">
    <property type="entry name" value="RraA-like"/>
    <property type="match status" value="1"/>
</dbReference>
<proteinExistence type="inferred from homology"/>
<comment type="subunit">
    <text evidence="4 10">Homotrimer.</text>
</comment>
<dbReference type="STRING" id="199441.BkAM31D_11945"/>
<dbReference type="EC" id="4.1.3.17" evidence="10"/>
<dbReference type="KEGG" id="bkw:BkAM31D_11945"/>
<dbReference type="CDD" id="cd16841">
    <property type="entry name" value="RraA_family"/>
    <property type="match status" value="1"/>
</dbReference>
<keyword evidence="6 10" id="KW-0456">Lyase</keyword>
<comment type="catalytic activity">
    <reaction evidence="8 10">
        <text>oxaloacetate + H(+) = pyruvate + CO2</text>
        <dbReference type="Rhea" id="RHEA:15641"/>
        <dbReference type="ChEBI" id="CHEBI:15361"/>
        <dbReference type="ChEBI" id="CHEBI:15378"/>
        <dbReference type="ChEBI" id="CHEBI:16452"/>
        <dbReference type="ChEBI" id="CHEBI:16526"/>
        <dbReference type="EC" id="4.1.1.112"/>
    </reaction>
</comment>
<comment type="function">
    <text evidence="7 10">Catalyzes the aldol cleavage of 4-hydroxy-4-methyl-2-oxoglutarate (HMG) into 2 molecules of pyruvate. Also contains a secondary oxaloacetate (OAA) decarboxylase activity due to the common pyruvate enolate transition state formed following C-C bond cleavage in the retro-aldol and decarboxylation reactions.</text>
</comment>
<name>A0A1X9MEB3_9BACI</name>
<feature type="binding site" evidence="9">
    <location>
        <position position="97"/>
    </location>
    <ligand>
        <name>substrate</name>
    </ligand>
</feature>
<dbReference type="InterPro" id="IPR010203">
    <property type="entry name" value="RraA"/>
</dbReference>
<dbReference type="NCBIfam" id="TIGR01935">
    <property type="entry name" value="NOT-MenG"/>
    <property type="match status" value="1"/>
</dbReference>
<evidence type="ECO:0000313" key="12">
    <source>
        <dbReference type="Proteomes" id="UP000193006"/>
    </source>
</evidence>
<dbReference type="GO" id="GO:0046872">
    <property type="term" value="F:metal ion binding"/>
    <property type="evidence" value="ECO:0007669"/>
    <property type="project" value="UniProtKB-KW"/>
</dbReference>
<dbReference type="GO" id="GO:0047443">
    <property type="term" value="F:4-hydroxy-4-methyl-2-oxoglutarate aldolase activity"/>
    <property type="evidence" value="ECO:0007669"/>
    <property type="project" value="UniProtKB-EC"/>
</dbReference>
<dbReference type="AlphaFoldDB" id="A0A1X9MEB3"/>
<keyword evidence="5 9" id="KW-0479">Metal-binding</keyword>
<dbReference type="SUPFAM" id="SSF89562">
    <property type="entry name" value="RraA-like"/>
    <property type="match status" value="1"/>
</dbReference>
<comment type="cofactor">
    <cofactor evidence="9">
        <name>Mg(2+)</name>
        <dbReference type="ChEBI" id="CHEBI:18420"/>
    </cofactor>
</comment>
<organism evidence="11 12">
    <name type="scientific">Halalkalibacter krulwichiae</name>
    <dbReference type="NCBI Taxonomy" id="199441"/>
    <lineage>
        <taxon>Bacteria</taxon>
        <taxon>Bacillati</taxon>
        <taxon>Bacillota</taxon>
        <taxon>Bacilli</taxon>
        <taxon>Bacillales</taxon>
        <taxon>Bacillaceae</taxon>
        <taxon>Halalkalibacter</taxon>
    </lineage>
</organism>
<evidence type="ECO:0000256" key="10">
    <source>
        <dbReference type="RuleBase" id="RU004338"/>
    </source>
</evidence>
<evidence type="ECO:0000256" key="5">
    <source>
        <dbReference type="ARBA" id="ARBA00022723"/>
    </source>
</evidence>
<dbReference type="InterPro" id="IPR036704">
    <property type="entry name" value="RraA/RraA-like_sf"/>
</dbReference>
<dbReference type="EMBL" id="CP020814">
    <property type="protein sequence ID" value="ARK30483.1"/>
    <property type="molecule type" value="Genomic_DNA"/>
</dbReference>
<dbReference type="PANTHER" id="PTHR33254">
    <property type="entry name" value="4-HYDROXY-4-METHYL-2-OXOGLUTARATE ALDOLASE 3-RELATED"/>
    <property type="match status" value="1"/>
</dbReference>
<dbReference type="Proteomes" id="UP000193006">
    <property type="component" value="Chromosome"/>
</dbReference>
<dbReference type="InterPro" id="IPR005493">
    <property type="entry name" value="RraA/RraA-like"/>
</dbReference>
<dbReference type="EC" id="4.1.1.112" evidence="10"/>
<gene>
    <name evidence="11" type="ORF">BkAM31D_11945</name>
</gene>
<dbReference type="Gene3D" id="3.50.30.40">
    <property type="entry name" value="Ribonuclease E inhibitor RraA/RraA-like"/>
    <property type="match status" value="1"/>
</dbReference>
<feature type="binding site" evidence="9">
    <location>
        <begin position="75"/>
        <end position="78"/>
    </location>
    <ligand>
        <name>substrate</name>
    </ligand>
</feature>
<evidence type="ECO:0000256" key="7">
    <source>
        <dbReference type="ARBA" id="ARBA00025046"/>
    </source>
</evidence>
<evidence type="ECO:0000256" key="1">
    <source>
        <dbReference type="ARBA" id="ARBA00001342"/>
    </source>
</evidence>
<dbReference type="GO" id="GO:0051252">
    <property type="term" value="P:regulation of RNA metabolic process"/>
    <property type="evidence" value="ECO:0007669"/>
    <property type="project" value="InterPro"/>
</dbReference>
<dbReference type="PANTHER" id="PTHR33254:SF4">
    <property type="entry name" value="4-HYDROXY-4-METHYL-2-OXOGLUTARATE ALDOLASE 3-RELATED"/>
    <property type="match status" value="1"/>
</dbReference>
<evidence type="ECO:0000256" key="9">
    <source>
        <dbReference type="PIRSR" id="PIRSR605493-1"/>
    </source>
</evidence>
<feature type="binding site" evidence="9">
    <location>
        <position position="98"/>
    </location>
    <ligand>
        <name>Mg(2+)</name>
        <dbReference type="ChEBI" id="CHEBI:18420"/>
    </ligand>
</feature>
<protein>
    <recommendedName>
        <fullName evidence="10">4-hydroxy-4-methyl-2-oxoglutarate aldolase</fullName>
        <shortName evidence="10">HMG aldolase</shortName>
        <ecNumber evidence="10">4.1.1.112</ecNumber>
        <ecNumber evidence="10">4.1.3.17</ecNumber>
    </recommendedName>
    <alternativeName>
        <fullName evidence="10">Oxaloacetate decarboxylase</fullName>
    </alternativeName>
</protein>
<evidence type="ECO:0000256" key="6">
    <source>
        <dbReference type="ARBA" id="ARBA00023239"/>
    </source>
</evidence>
<evidence type="ECO:0000313" key="11">
    <source>
        <dbReference type="EMBL" id="ARK30483.1"/>
    </source>
</evidence>
<comment type="catalytic activity">
    <reaction evidence="1 10">
        <text>4-hydroxy-4-methyl-2-oxoglutarate = 2 pyruvate</text>
        <dbReference type="Rhea" id="RHEA:22748"/>
        <dbReference type="ChEBI" id="CHEBI:15361"/>
        <dbReference type="ChEBI" id="CHEBI:58276"/>
        <dbReference type="EC" id="4.1.3.17"/>
    </reaction>
</comment>
<dbReference type="NCBIfam" id="NF006875">
    <property type="entry name" value="PRK09372.1"/>
    <property type="match status" value="1"/>
</dbReference>
<keyword evidence="12" id="KW-1185">Reference proteome</keyword>
<dbReference type="GO" id="GO:0008428">
    <property type="term" value="F:ribonuclease inhibitor activity"/>
    <property type="evidence" value="ECO:0007669"/>
    <property type="project" value="InterPro"/>
</dbReference>
<comment type="cofactor">
    <cofactor evidence="2 10">
        <name>a divalent metal cation</name>
        <dbReference type="ChEBI" id="CHEBI:60240"/>
    </cofactor>
</comment>